<reference evidence="2" key="1">
    <citation type="submission" date="2016-06" db="EMBL/GenBank/DDBJ databases">
        <title>Parallel loss of symbiosis genes in relatives of nitrogen-fixing non-legume Parasponia.</title>
        <authorList>
            <person name="Van Velzen R."/>
            <person name="Holmer R."/>
            <person name="Bu F."/>
            <person name="Rutten L."/>
            <person name="Van Zeijl A."/>
            <person name="Liu W."/>
            <person name="Santuari L."/>
            <person name="Cao Q."/>
            <person name="Sharma T."/>
            <person name="Shen D."/>
            <person name="Roswanjaya Y."/>
            <person name="Wardhani T."/>
            <person name="Kalhor M.S."/>
            <person name="Jansen J."/>
            <person name="Van den Hoogen J."/>
            <person name="Gungor B."/>
            <person name="Hartog M."/>
            <person name="Hontelez J."/>
            <person name="Verver J."/>
            <person name="Yang W.-C."/>
            <person name="Schijlen E."/>
            <person name="Repin R."/>
            <person name="Schilthuizen M."/>
            <person name="Schranz E."/>
            <person name="Heidstra R."/>
            <person name="Miyata K."/>
            <person name="Fedorova E."/>
            <person name="Kohlen W."/>
            <person name="Bisseling T."/>
            <person name="Smit S."/>
            <person name="Geurts R."/>
        </authorList>
    </citation>
    <scope>NUCLEOTIDE SEQUENCE [LARGE SCALE GENOMIC DNA]</scope>
    <source>
        <strain evidence="2">cv. RG33-2</strain>
    </source>
</reference>
<dbReference type="InParanoid" id="A0A2P5EK54"/>
<proteinExistence type="predicted"/>
<protein>
    <submittedName>
        <fullName evidence="1">Uncharacterized protein</fullName>
    </submittedName>
</protein>
<feature type="non-terminal residue" evidence="1">
    <location>
        <position position="1"/>
    </location>
</feature>
<dbReference type="EMBL" id="JXTC01000139">
    <property type="protein sequence ID" value="PON85948.1"/>
    <property type="molecule type" value="Genomic_DNA"/>
</dbReference>
<gene>
    <name evidence="1" type="ORF">TorRG33x02_182460</name>
</gene>
<sequence length="54" mass="6110">HNDFDFTIFGNEAPQLVAKFIPPEEEENRANEEVVVDQSGDDAVVNLLTYSHFT</sequence>
<name>A0A2P5EK54_TREOI</name>
<accession>A0A2P5EK54</accession>
<comment type="caution">
    <text evidence="1">The sequence shown here is derived from an EMBL/GenBank/DDBJ whole genome shotgun (WGS) entry which is preliminary data.</text>
</comment>
<evidence type="ECO:0000313" key="2">
    <source>
        <dbReference type="Proteomes" id="UP000237000"/>
    </source>
</evidence>
<evidence type="ECO:0000313" key="1">
    <source>
        <dbReference type="EMBL" id="PON85948.1"/>
    </source>
</evidence>
<dbReference type="AlphaFoldDB" id="A0A2P5EK54"/>
<dbReference type="Proteomes" id="UP000237000">
    <property type="component" value="Unassembled WGS sequence"/>
</dbReference>
<organism evidence="1 2">
    <name type="scientific">Trema orientale</name>
    <name type="common">Charcoal tree</name>
    <name type="synonym">Celtis orientalis</name>
    <dbReference type="NCBI Taxonomy" id="63057"/>
    <lineage>
        <taxon>Eukaryota</taxon>
        <taxon>Viridiplantae</taxon>
        <taxon>Streptophyta</taxon>
        <taxon>Embryophyta</taxon>
        <taxon>Tracheophyta</taxon>
        <taxon>Spermatophyta</taxon>
        <taxon>Magnoliopsida</taxon>
        <taxon>eudicotyledons</taxon>
        <taxon>Gunneridae</taxon>
        <taxon>Pentapetalae</taxon>
        <taxon>rosids</taxon>
        <taxon>fabids</taxon>
        <taxon>Rosales</taxon>
        <taxon>Cannabaceae</taxon>
        <taxon>Trema</taxon>
    </lineage>
</organism>
<keyword evidence="2" id="KW-1185">Reference proteome</keyword>